<dbReference type="OrthoDB" id="4347at2759"/>
<dbReference type="PANTHER" id="PTHR28110">
    <property type="entry name" value="TRANSMEMBRANE PROTEIN"/>
    <property type="match status" value="1"/>
</dbReference>
<dbReference type="Proteomes" id="UP001149079">
    <property type="component" value="Unassembled WGS sequence"/>
</dbReference>
<gene>
    <name evidence="1" type="ORF">N7515_004357</name>
</gene>
<dbReference type="RefSeq" id="XP_056522051.1">
    <property type="nucleotide sequence ID" value="XM_056665101.1"/>
</dbReference>
<name>A0A9W9GZZ4_9EURO</name>
<dbReference type="InterPro" id="IPR055323">
    <property type="entry name" value="C57A10.07/YOR238W"/>
</dbReference>
<protein>
    <recommendedName>
        <fullName evidence="3">DUF218 domain-containing protein</fullName>
    </recommendedName>
</protein>
<evidence type="ECO:0000313" key="2">
    <source>
        <dbReference type="Proteomes" id="UP001149079"/>
    </source>
</evidence>
<reference evidence="1" key="2">
    <citation type="journal article" date="2023" name="IMA Fungus">
        <title>Comparative genomic study of the Penicillium genus elucidates a diverse pangenome and 15 lateral gene transfer events.</title>
        <authorList>
            <person name="Petersen C."/>
            <person name="Sorensen T."/>
            <person name="Nielsen M.R."/>
            <person name="Sondergaard T.E."/>
            <person name="Sorensen J.L."/>
            <person name="Fitzpatrick D.A."/>
            <person name="Frisvad J.C."/>
            <person name="Nielsen K.L."/>
        </authorList>
    </citation>
    <scope>NUCLEOTIDE SEQUENCE</scope>
    <source>
        <strain evidence="1">IBT 22155</strain>
    </source>
</reference>
<dbReference type="EMBL" id="JAPQKL010000004">
    <property type="protein sequence ID" value="KAJ5135079.1"/>
    <property type="molecule type" value="Genomic_DNA"/>
</dbReference>
<dbReference type="AlphaFoldDB" id="A0A9W9GZZ4"/>
<dbReference type="PANTHER" id="PTHR28110:SF1">
    <property type="entry name" value="TRANSMEMBRANE PROTEIN"/>
    <property type="match status" value="1"/>
</dbReference>
<evidence type="ECO:0000313" key="1">
    <source>
        <dbReference type="EMBL" id="KAJ5135079.1"/>
    </source>
</evidence>
<dbReference type="GO" id="GO:0005737">
    <property type="term" value="C:cytoplasm"/>
    <property type="evidence" value="ECO:0007669"/>
    <property type="project" value="TreeGrafter"/>
</dbReference>
<comment type="caution">
    <text evidence="1">The sequence shown here is derived from an EMBL/GenBank/DDBJ whole genome shotgun (WGS) entry which is preliminary data.</text>
</comment>
<proteinExistence type="predicted"/>
<organism evidence="1 2">
    <name type="scientific">Penicillium bovifimosum</name>
    <dbReference type="NCBI Taxonomy" id="126998"/>
    <lineage>
        <taxon>Eukaryota</taxon>
        <taxon>Fungi</taxon>
        <taxon>Dikarya</taxon>
        <taxon>Ascomycota</taxon>
        <taxon>Pezizomycotina</taxon>
        <taxon>Eurotiomycetes</taxon>
        <taxon>Eurotiomycetidae</taxon>
        <taxon>Eurotiales</taxon>
        <taxon>Aspergillaceae</taxon>
        <taxon>Penicillium</taxon>
    </lineage>
</organism>
<reference evidence="1" key="1">
    <citation type="submission" date="2022-11" db="EMBL/GenBank/DDBJ databases">
        <authorList>
            <person name="Petersen C."/>
        </authorList>
    </citation>
    <scope>NUCLEOTIDE SEQUENCE</scope>
    <source>
        <strain evidence="1">IBT 22155</strain>
    </source>
</reference>
<dbReference type="GeneID" id="81404271"/>
<keyword evidence="2" id="KW-1185">Reference proteome</keyword>
<accession>A0A9W9GZZ4</accession>
<evidence type="ECO:0008006" key="3">
    <source>
        <dbReference type="Google" id="ProtNLM"/>
    </source>
</evidence>
<sequence>MSDMAAIDPSRVVAETSATDSYQNLLFSLIQFRIHTGVYPQRVTVVTHEFKRARFMQCHFPAVGLVPIGLEGGYTHKAAVIGINPPEEITPLETLVRGEALNGIGLWRQDIYGVNRDLASKRVKRGWSSGMEEALFSDLGLEDVVLHFLRYDGGDHCNKWFPKLEDLPWAYTGRDTTNKP</sequence>